<protein>
    <recommendedName>
        <fullName evidence="1">PPM-type phosphatase domain-containing protein</fullName>
    </recommendedName>
</protein>
<dbReference type="Pfam" id="PF13672">
    <property type="entry name" value="PP2C_2"/>
    <property type="match status" value="1"/>
</dbReference>
<dbReference type="Gene3D" id="3.60.40.10">
    <property type="entry name" value="PPM-type phosphatase domain"/>
    <property type="match status" value="1"/>
</dbReference>
<proteinExistence type="predicted"/>
<evidence type="ECO:0000259" key="1">
    <source>
        <dbReference type="PROSITE" id="PS51746"/>
    </source>
</evidence>
<dbReference type="InterPro" id="IPR001932">
    <property type="entry name" value="PPM-type_phosphatase-like_dom"/>
</dbReference>
<dbReference type="GO" id="GO:0004722">
    <property type="term" value="F:protein serine/threonine phosphatase activity"/>
    <property type="evidence" value="ECO:0007669"/>
    <property type="project" value="InterPro"/>
</dbReference>
<dbReference type="InterPro" id="IPR015655">
    <property type="entry name" value="PP2C"/>
</dbReference>
<dbReference type="InterPro" id="IPR036457">
    <property type="entry name" value="PPM-type-like_dom_sf"/>
</dbReference>
<dbReference type="PROSITE" id="PS51746">
    <property type="entry name" value="PPM_2"/>
    <property type="match status" value="1"/>
</dbReference>
<dbReference type="SMART" id="SM00332">
    <property type="entry name" value="PP2Cc"/>
    <property type="match status" value="1"/>
</dbReference>
<dbReference type="PANTHER" id="PTHR13832">
    <property type="entry name" value="PROTEIN PHOSPHATASE 2C"/>
    <property type="match status" value="1"/>
</dbReference>
<dbReference type="RefSeq" id="WP_173060291.1">
    <property type="nucleotide sequence ID" value="NZ_AP022853.1"/>
</dbReference>
<dbReference type="AlphaFoldDB" id="A0A6F8V9T1"/>
<organism evidence="2 3">
    <name type="scientific">Sulfurimicrobium lacus</name>
    <dbReference type="NCBI Taxonomy" id="2715678"/>
    <lineage>
        <taxon>Bacteria</taxon>
        <taxon>Pseudomonadati</taxon>
        <taxon>Pseudomonadota</taxon>
        <taxon>Betaproteobacteria</taxon>
        <taxon>Nitrosomonadales</taxon>
        <taxon>Sulfuricellaceae</taxon>
        <taxon>Sulfurimicrobium</taxon>
    </lineage>
</organism>
<gene>
    <name evidence="2" type="ORF">SKTS_06420</name>
</gene>
<evidence type="ECO:0000313" key="2">
    <source>
        <dbReference type="EMBL" id="BCB25756.1"/>
    </source>
</evidence>
<dbReference type="KEGG" id="slac:SKTS_06420"/>
<reference evidence="3" key="1">
    <citation type="submission" date="2020-03" db="EMBL/GenBank/DDBJ databases">
        <title>Complete genome sequence of sulfur-oxidizing bacterium skT11.</title>
        <authorList>
            <person name="Kanda M."/>
            <person name="Kojima H."/>
            <person name="Fukui M."/>
        </authorList>
    </citation>
    <scope>NUCLEOTIDE SEQUENCE [LARGE SCALE GENOMIC DNA]</scope>
    <source>
        <strain evidence="3">skT11</strain>
    </source>
</reference>
<dbReference type="PANTHER" id="PTHR13832:SF827">
    <property type="entry name" value="PROTEIN PHOSPHATASE 1L"/>
    <property type="match status" value="1"/>
</dbReference>
<feature type="domain" description="PPM-type phosphatase" evidence="1">
    <location>
        <begin position="4"/>
        <end position="243"/>
    </location>
</feature>
<dbReference type="CDD" id="cd00143">
    <property type="entry name" value="PP2Cc"/>
    <property type="match status" value="1"/>
</dbReference>
<dbReference type="SMART" id="SM00331">
    <property type="entry name" value="PP2C_SIG"/>
    <property type="match status" value="1"/>
</dbReference>
<sequence>MKFSIYQSSRQGGRKYNQDRVAYSYSKEALLMVVADGMGGHFHGEIAAQMTVQLVAEMFQKQAHPILRDPLFFLDEAMHAAHEAISEYSAENELLESPRTTCVAAVIQRDMAYWAHVGDSRLYFFRQGRLLARTQDHSRVQQLFDQGRITEAQMTTHPERNKIYNCLGGMMLPEVDLSKRTPIEPGDILMLCSDGLWSTLSANEIGSILGAYPLDQAIPELMDHAELRGGQDGDNLSAIAMTWGSPTRGARGEGGISTEAMPLDSFTTQLDALHAPRPIAGEAPVSDDDIEKAIAEIQLAIKKYSK</sequence>
<dbReference type="EMBL" id="AP022853">
    <property type="protein sequence ID" value="BCB25756.1"/>
    <property type="molecule type" value="Genomic_DNA"/>
</dbReference>
<name>A0A6F8V9T1_9PROT</name>
<keyword evidence="3" id="KW-1185">Reference proteome</keyword>
<accession>A0A6F8V9T1</accession>
<evidence type="ECO:0000313" key="3">
    <source>
        <dbReference type="Proteomes" id="UP000502260"/>
    </source>
</evidence>
<dbReference type="Proteomes" id="UP000502260">
    <property type="component" value="Chromosome"/>
</dbReference>
<dbReference type="SUPFAM" id="SSF81606">
    <property type="entry name" value="PP2C-like"/>
    <property type="match status" value="1"/>
</dbReference>